<accession>A0A5C7EQC1</accession>
<dbReference type="InterPro" id="IPR036144">
    <property type="entry name" value="RibA-like_sf"/>
</dbReference>
<evidence type="ECO:0000256" key="10">
    <source>
        <dbReference type="ARBA" id="ARBA00022723"/>
    </source>
</evidence>
<feature type="site" description="Essential for catalytic activity" evidence="14">
    <location>
        <position position="248"/>
    </location>
</feature>
<keyword evidence="13 14" id="KW-0456">Lyase</keyword>
<keyword evidence="9 14" id="KW-0686">Riboflavin biosynthesis</keyword>
<dbReference type="GO" id="GO:0030145">
    <property type="term" value="F:manganese ion binding"/>
    <property type="evidence" value="ECO:0007669"/>
    <property type="project" value="UniProtKB-UniRule"/>
</dbReference>
<dbReference type="GO" id="GO:0005829">
    <property type="term" value="C:cytosol"/>
    <property type="evidence" value="ECO:0007669"/>
    <property type="project" value="TreeGrafter"/>
</dbReference>
<evidence type="ECO:0000256" key="2">
    <source>
        <dbReference type="ARBA" id="ARBA00001936"/>
    </source>
</evidence>
<comment type="catalytic activity">
    <reaction evidence="1 14">
        <text>D-ribulose 5-phosphate = (2S)-2-hydroxy-3-oxobutyl phosphate + formate + H(+)</text>
        <dbReference type="Rhea" id="RHEA:18457"/>
        <dbReference type="ChEBI" id="CHEBI:15378"/>
        <dbReference type="ChEBI" id="CHEBI:15740"/>
        <dbReference type="ChEBI" id="CHEBI:58121"/>
        <dbReference type="ChEBI" id="CHEBI:58830"/>
        <dbReference type="EC" id="4.1.99.12"/>
    </reaction>
</comment>
<comment type="subunit">
    <text evidence="14">Homodimer.</text>
</comment>
<evidence type="ECO:0000256" key="15">
    <source>
        <dbReference type="SAM" id="MobiDB-lite"/>
    </source>
</evidence>
<feature type="site" description="Essential for catalytic activity" evidence="14">
    <location>
        <position position="210"/>
    </location>
</feature>
<comment type="similarity">
    <text evidence="6">In the C-terminal section; belongs to the GTP cyclohydrolase II family.</text>
</comment>
<keyword evidence="12 14" id="KW-0464">Manganese</keyword>
<dbReference type="UniPathway" id="UPA00275">
    <property type="reaction ID" value="UER00399"/>
</dbReference>
<feature type="region of interest" description="Disordered" evidence="15">
    <location>
        <begin position="1"/>
        <end position="70"/>
    </location>
</feature>
<evidence type="ECO:0000256" key="13">
    <source>
        <dbReference type="ARBA" id="ARBA00023239"/>
    </source>
</evidence>
<evidence type="ECO:0000256" key="4">
    <source>
        <dbReference type="ARBA" id="ARBA00004904"/>
    </source>
</evidence>
<dbReference type="Proteomes" id="UP000321201">
    <property type="component" value="Unassembled WGS sequence"/>
</dbReference>
<dbReference type="GO" id="GO:0009231">
    <property type="term" value="P:riboflavin biosynthetic process"/>
    <property type="evidence" value="ECO:0007669"/>
    <property type="project" value="UniProtKB-UniRule"/>
</dbReference>
<evidence type="ECO:0000313" key="17">
    <source>
        <dbReference type="EMBL" id="TXF10718.1"/>
    </source>
</evidence>
<dbReference type="HAMAP" id="MF_00180">
    <property type="entry name" value="RibB"/>
    <property type="match status" value="1"/>
</dbReference>
<dbReference type="InParanoid" id="A0A5C7EQC1"/>
<sequence>MPHAVGEGPARPRPLHRAKGLDRGARRQPHGKRGGRRRVHGEPDPLHPGSYNAQGPGPGRAGQPGSGPDRALRRAIALVSAMTETAISPIEDIIADIRAGRMVILVDEEERENEGDLVLAAQFVTPEAINFMAKHGRGLICLTLTEERCKQLNLPLMVAANRSQLGTNFTVSIEAATGVTTGISAADRARTVQVAVAPGARPEDLVQPGHIFPLMAQRGGVLVRAGHTEAGCDLAQLAGLTPAAVICEILKDDGSMARLPDLIEFARTHGLKIGTIADLIHYRASTETLVERVLERPLTTMHGQFQLVVYRDKSSGATHLALVKGAIEPDEETLVRVHEPVSIIDLLDVGGTTHSWGLHQALATIAAARSGVVVLLHRPESSQELLERSRAVGENVRLRAKYDLRNYGIGAQILRDLGVRRMRLLAIPRKMPSMTGFGLEVTGYLQPESGAQP</sequence>
<evidence type="ECO:0000256" key="8">
    <source>
        <dbReference type="ARBA" id="ARBA00018836"/>
    </source>
</evidence>
<proteinExistence type="inferred from homology"/>
<evidence type="ECO:0000256" key="1">
    <source>
        <dbReference type="ARBA" id="ARBA00000141"/>
    </source>
</evidence>
<dbReference type="Gene3D" id="3.40.50.10990">
    <property type="entry name" value="GTP cyclohydrolase II"/>
    <property type="match status" value="1"/>
</dbReference>
<protein>
    <recommendedName>
        <fullName evidence="8 14">3,4-dihydroxy-2-butanone 4-phosphate synthase</fullName>
        <shortName evidence="14">DHBP synthase</shortName>
        <ecNumber evidence="7 14">4.1.99.12</ecNumber>
    </recommendedName>
</protein>
<dbReference type="GO" id="GO:0008686">
    <property type="term" value="F:3,4-dihydroxy-2-butanone-4-phosphate synthase activity"/>
    <property type="evidence" value="ECO:0007669"/>
    <property type="project" value="UniProtKB-UniRule"/>
</dbReference>
<feature type="binding site" evidence="14">
    <location>
        <begin position="224"/>
        <end position="228"/>
    </location>
    <ligand>
        <name>D-ribulose 5-phosphate</name>
        <dbReference type="ChEBI" id="CHEBI:58121"/>
    </ligand>
</feature>
<feature type="binding site" evidence="14">
    <location>
        <position position="116"/>
    </location>
    <ligand>
        <name>D-ribulose 5-phosphate</name>
        <dbReference type="ChEBI" id="CHEBI:58121"/>
    </ligand>
</feature>
<dbReference type="InterPro" id="IPR000422">
    <property type="entry name" value="DHBP_synthase_RibB"/>
</dbReference>
<organism evidence="17 18">
    <name type="scientific">Pelomicrobium methylotrophicum</name>
    <dbReference type="NCBI Taxonomy" id="2602750"/>
    <lineage>
        <taxon>Bacteria</taxon>
        <taxon>Pseudomonadati</taxon>
        <taxon>Pseudomonadota</taxon>
        <taxon>Hydrogenophilia</taxon>
        <taxon>Hydrogenophilia incertae sedis</taxon>
        <taxon>Pelomicrobium</taxon>
    </lineage>
</organism>
<evidence type="ECO:0000256" key="6">
    <source>
        <dbReference type="ARBA" id="ARBA00008976"/>
    </source>
</evidence>
<reference evidence="17 18" key="1">
    <citation type="submission" date="2019-08" db="EMBL/GenBank/DDBJ databases">
        <title>Pelomicrobium methylotrophicum gen. nov., sp. nov. a moderately thermophilic, facultatively anaerobic, lithoautotrophic and methylotrophic bacterium isolated from a terrestrial mud volcano.</title>
        <authorList>
            <person name="Slobodkina G.B."/>
            <person name="Merkel A.Y."/>
            <person name="Slobodkin A.I."/>
        </authorList>
    </citation>
    <scope>NUCLEOTIDE SEQUENCE [LARGE SCALE GENOMIC DNA]</scope>
    <source>
        <strain evidence="17 18">SM250</strain>
    </source>
</reference>
<comment type="function">
    <text evidence="3 14">Catalyzes the conversion of D-ribulose 5-phosphate to formate and 3,4-dihydroxy-2-butanone 4-phosphate.</text>
</comment>
<feature type="domain" description="GTP cyclohydrolase II" evidence="16">
    <location>
        <begin position="292"/>
        <end position="445"/>
    </location>
</feature>
<gene>
    <name evidence="14 17" type="primary">ribB</name>
    <name evidence="17" type="ORF">FR698_13880</name>
</gene>
<dbReference type="SUPFAM" id="SSF142695">
    <property type="entry name" value="RibA-like"/>
    <property type="match status" value="1"/>
</dbReference>
<comment type="cofactor">
    <cofactor evidence="14">
        <name>Mg(2+)</name>
        <dbReference type="ChEBI" id="CHEBI:18420"/>
    </cofactor>
    <cofactor evidence="14">
        <name>Mn(2+)</name>
        <dbReference type="ChEBI" id="CHEBI:29035"/>
    </cofactor>
    <text evidence="14">Binds 2 divalent metal cations per subunit. Magnesium or manganese.</text>
</comment>
<dbReference type="Gene3D" id="3.90.870.10">
    <property type="entry name" value="DHBP synthase"/>
    <property type="match status" value="1"/>
</dbReference>
<dbReference type="PANTHER" id="PTHR21327:SF34">
    <property type="entry name" value="3,4-DIHYDROXY-2-BUTANONE 4-PHOSPHATE SYNTHASE"/>
    <property type="match status" value="1"/>
</dbReference>
<dbReference type="NCBIfam" id="TIGR00506">
    <property type="entry name" value="ribB"/>
    <property type="match status" value="1"/>
</dbReference>
<evidence type="ECO:0000256" key="5">
    <source>
        <dbReference type="ARBA" id="ARBA00005520"/>
    </source>
</evidence>
<dbReference type="Pfam" id="PF00925">
    <property type="entry name" value="GTP_cyclohydro2"/>
    <property type="match status" value="1"/>
</dbReference>
<evidence type="ECO:0000256" key="7">
    <source>
        <dbReference type="ARBA" id="ARBA00012153"/>
    </source>
</evidence>
<evidence type="ECO:0000256" key="11">
    <source>
        <dbReference type="ARBA" id="ARBA00022842"/>
    </source>
</evidence>
<keyword evidence="11 14" id="KW-0460">Magnesium</keyword>
<dbReference type="SUPFAM" id="SSF55821">
    <property type="entry name" value="YrdC/RibB"/>
    <property type="match status" value="1"/>
</dbReference>
<dbReference type="EC" id="4.1.99.12" evidence="7 14"/>
<evidence type="ECO:0000313" key="18">
    <source>
        <dbReference type="Proteomes" id="UP000321201"/>
    </source>
</evidence>
<name>A0A5C7EQC1_9PROT</name>
<dbReference type="EMBL" id="VPFL01000023">
    <property type="protein sequence ID" value="TXF10718.1"/>
    <property type="molecule type" value="Genomic_DNA"/>
</dbReference>
<dbReference type="PANTHER" id="PTHR21327">
    <property type="entry name" value="GTP CYCLOHYDROLASE II-RELATED"/>
    <property type="match status" value="1"/>
</dbReference>
<dbReference type="InterPro" id="IPR017945">
    <property type="entry name" value="DHBP_synth_RibB-like_a/b_dom"/>
</dbReference>
<evidence type="ECO:0000256" key="9">
    <source>
        <dbReference type="ARBA" id="ARBA00022619"/>
    </source>
</evidence>
<dbReference type="GO" id="GO:0003935">
    <property type="term" value="F:GTP cyclohydrolase II activity"/>
    <property type="evidence" value="ECO:0007669"/>
    <property type="project" value="TreeGrafter"/>
</dbReference>
<evidence type="ECO:0000256" key="14">
    <source>
        <dbReference type="HAMAP-Rule" id="MF_00180"/>
    </source>
</evidence>
<feature type="compositionally biased region" description="Gly residues" evidence="15">
    <location>
        <begin position="56"/>
        <end position="65"/>
    </location>
</feature>
<comment type="similarity">
    <text evidence="5">In the N-terminal section; belongs to the DHBP synthase family.</text>
</comment>
<feature type="binding site" evidence="14">
    <location>
        <position position="112"/>
    </location>
    <ligand>
        <name>Mg(2+)</name>
        <dbReference type="ChEBI" id="CHEBI:18420"/>
        <label>2</label>
    </ligand>
</feature>
<dbReference type="AlphaFoldDB" id="A0A5C7EQC1"/>
<dbReference type="OrthoDB" id="5288730at2"/>
<feature type="binding site" evidence="14">
    <location>
        <position position="112"/>
    </location>
    <ligand>
        <name>Mg(2+)</name>
        <dbReference type="ChEBI" id="CHEBI:18420"/>
        <label>1</label>
    </ligand>
</feature>
<feature type="binding site" evidence="14">
    <location>
        <begin position="111"/>
        <end position="112"/>
    </location>
    <ligand>
        <name>D-ribulose 5-phosphate</name>
        <dbReference type="ChEBI" id="CHEBI:58121"/>
    </ligand>
</feature>
<comment type="caution">
    <text evidence="17">The sequence shown here is derived from an EMBL/GenBank/DDBJ whole genome shotgun (WGS) entry which is preliminary data.</text>
</comment>
<feature type="compositionally biased region" description="Basic residues" evidence="15">
    <location>
        <begin position="26"/>
        <end position="39"/>
    </location>
</feature>
<evidence type="ECO:0000256" key="12">
    <source>
        <dbReference type="ARBA" id="ARBA00023211"/>
    </source>
</evidence>
<comment type="cofactor">
    <cofactor evidence="2">
        <name>Mn(2+)</name>
        <dbReference type="ChEBI" id="CHEBI:29035"/>
    </cofactor>
</comment>
<comment type="pathway">
    <text evidence="4 14">Cofactor biosynthesis; riboflavin biosynthesis; 2-hydroxy-3-oxobutyl phosphate from D-ribulose 5-phosphate: step 1/1.</text>
</comment>
<dbReference type="NCBIfam" id="NF010626">
    <property type="entry name" value="PRK14019.1"/>
    <property type="match status" value="1"/>
</dbReference>
<evidence type="ECO:0000256" key="3">
    <source>
        <dbReference type="ARBA" id="ARBA00002284"/>
    </source>
</evidence>
<dbReference type="Pfam" id="PF00926">
    <property type="entry name" value="DHBP_synthase"/>
    <property type="match status" value="1"/>
</dbReference>
<keyword evidence="10 14" id="KW-0479">Metal-binding</keyword>
<feature type="binding site" evidence="14">
    <location>
        <position position="227"/>
    </location>
    <ligand>
        <name>Mg(2+)</name>
        <dbReference type="ChEBI" id="CHEBI:18420"/>
        <label>2</label>
    </ligand>
</feature>
<keyword evidence="18" id="KW-1185">Reference proteome</keyword>
<dbReference type="GO" id="GO:0000287">
    <property type="term" value="F:magnesium ion binding"/>
    <property type="evidence" value="ECO:0007669"/>
    <property type="project" value="UniProtKB-UniRule"/>
</dbReference>
<dbReference type="FunFam" id="3.90.870.10:FF:000001">
    <property type="entry name" value="Riboflavin biosynthesis protein RibBA"/>
    <property type="match status" value="1"/>
</dbReference>
<evidence type="ECO:0000259" key="16">
    <source>
        <dbReference type="Pfam" id="PF00925"/>
    </source>
</evidence>
<comment type="similarity">
    <text evidence="14">Belongs to the DHBP synthase family.</text>
</comment>
<dbReference type="InterPro" id="IPR032677">
    <property type="entry name" value="GTP_cyclohydro_II"/>
</dbReference>